<keyword evidence="3" id="KW-1185">Reference proteome</keyword>
<evidence type="ECO:0000313" key="3">
    <source>
        <dbReference type="Proteomes" id="UP000198211"/>
    </source>
</evidence>
<dbReference type="EMBL" id="NBNE01013242">
    <property type="protein sequence ID" value="OWY95221.1"/>
    <property type="molecule type" value="Genomic_DNA"/>
</dbReference>
<dbReference type="Proteomes" id="UP000198211">
    <property type="component" value="Unassembled WGS sequence"/>
</dbReference>
<gene>
    <name evidence="2" type="ORF">PHMEG_00034835</name>
</gene>
<protein>
    <recommendedName>
        <fullName evidence="1">Chromo domain-containing protein</fullName>
    </recommendedName>
</protein>
<accession>A0A225UQI4</accession>
<comment type="caution">
    <text evidence="2">The sequence shown here is derived from an EMBL/GenBank/DDBJ whole genome shotgun (WGS) entry which is preliminary data.</text>
</comment>
<dbReference type="Gene3D" id="2.40.50.40">
    <property type="match status" value="1"/>
</dbReference>
<name>A0A225UQI4_9STRA</name>
<proteinExistence type="predicted"/>
<organism evidence="2 3">
    <name type="scientific">Phytophthora megakarya</name>
    <dbReference type="NCBI Taxonomy" id="4795"/>
    <lineage>
        <taxon>Eukaryota</taxon>
        <taxon>Sar</taxon>
        <taxon>Stramenopiles</taxon>
        <taxon>Oomycota</taxon>
        <taxon>Peronosporomycetes</taxon>
        <taxon>Peronosporales</taxon>
        <taxon>Peronosporaceae</taxon>
        <taxon>Phytophthora</taxon>
    </lineage>
</organism>
<feature type="domain" description="Chromo" evidence="1">
    <location>
        <begin position="146"/>
        <end position="208"/>
    </location>
</feature>
<dbReference type="AlphaFoldDB" id="A0A225UQI4"/>
<sequence length="220" mass="24885">MRTAIAISIGFLCGFEQSKIGTLPEQPGDIQHWLSATRTSIRAMHKPVITARIEQTKRNQRRRSPATQPNFDVGDYIKGGPQTPIQVTGYMDRPLTNHNTHSFKVRYLVTGEETDVHASRLKFYADSSLQITEEIREHVAAQGQILAVEELLDYTWNAQKKDYDILVSWKGLEAIEDSIEAAKSLAKDIPVLLNQFAAARDDSRFEEHVIALTQRHCVVE</sequence>
<reference evidence="3" key="1">
    <citation type="submission" date="2017-03" db="EMBL/GenBank/DDBJ databases">
        <title>Phytopthora megakarya and P. palmivora, two closely related causual agents of cacao black pod achieved similar genome size and gene model numbers by different mechanisms.</title>
        <authorList>
            <person name="Ali S."/>
            <person name="Shao J."/>
            <person name="Larry D.J."/>
            <person name="Kronmiller B."/>
            <person name="Shen D."/>
            <person name="Strem M.D."/>
            <person name="Melnick R.L."/>
            <person name="Guiltinan M.J."/>
            <person name="Tyler B.M."/>
            <person name="Meinhardt L.W."/>
            <person name="Bailey B.A."/>
        </authorList>
    </citation>
    <scope>NUCLEOTIDE SEQUENCE [LARGE SCALE GENOMIC DNA]</scope>
    <source>
        <strain evidence="3">zdho120</strain>
    </source>
</reference>
<dbReference type="InterPro" id="IPR000953">
    <property type="entry name" value="Chromo/chromo_shadow_dom"/>
</dbReference>
<dbReference type="OrthoDB" id="122965at2759"/>
<dbReference type="PROSITE" id="PS50013">
    <property type="entry name" value="CHROMO_2"/>
    <property type="match status" value="1"/>
</dbReference>
<evidence type="ECO:0000259" key="1">
    <source>
        <dbReference type="PROSITE" id="PS50013"/>
    </source>
</evidence>
<evidence type="ECO:0000313" key="2">
    <source>
        <dbReference type="EMBL" id="OWY95221.1"/>
    </source>
</evidence>